<dbReference type="PROSITE" id="PS51480">
    <property type="entry name" value="DHAL"/>
    <property type="match status" value="1"/>
</dbReference>
<evidence type="ECO:0000313" key="10">
    <source>
        <dbReference type="EMBL" id="CAB1130176.1"/>
    </source>
</evidence>
<dbReference type="EC" id="2.7.1.121" evidence="3"/>
<accession>A0A6F8ZKI1</accession>
<keyword evidence="11" id="KW-1185">Reference proteome</keyword>
<proteinExistence type="predicted"/>
<evidence type="ECO:0000256" key="4">
    <source>
        <dbReference type="ARBA" id="ARBA00022679"/>
    </source>
</evidence>
<dbReference type="Pfam" id="PF02734">
    <property type="entry name" value="Dak2"/>
    <property type="match status" value="1"/>
</dbReference>
<comment type="pathway">
    <text evidence="2">Polyol metabolism; glycerol degradation.</text>
</comment>
<dbReference type="PANTHER" id="PTHR28629">
    <property type="entry name" value="TRIOKINASE/FMN CYCLASE"/>
    <property type="match status" value="1"/>
</dbReference>
<dbReference type="InterPro" id="IPR050861">
    <property type="entry name" value="Dihydroxyacetone_Kinase"/>
</dbReference>
<dbReference type="GO" id="GO:0005829">
    <property type="term" value="C:cytosol"/>
    <property type="evidence" value="ECO:0007669"/>
    <property type="project" value="TreeGrafter"/>
</dbReference>
<protein>
    <recommendedName>
        <fullName evidence="3">phosphoenolpyruvate--glycerone phosphotransferase</fullName>
        <ecNumber evidence="3">2.7.1.121</ecNumber>
    </recommendedName>
</protein>
<evidence type="ECO:0000256" key="3">
    <source>
        <dbReference type="ARBA" id="ARBA00012095"/>
    </source>
</evidence>
<dbReference type="InterPro" id="IPR036117">
    <property type="entry name" value="DhaL_dom_sf"/>
</dbReference>
<dbReference type="GO" id="GO:0004371">
    <property type="term" value="F:glycerone kinase activity"/>
    <property type="evidence" value="ECO:0007669"/>
    <property type="project" value="InterPro"/>
</dbReference>
<dbReference type="Gene3D" id="1.25.40.340">
    <property type="match status" value="1"/>
</dbReference>
<reference evidence="10 11" key="1">
    <citation type="submission" date="2020-02" db="EMBL/GenBank/DDBJ databases">
        <authorList>
            <person name="Hogendoorn C."/>
        </authorList>
    </citation>
    <scope>NUCLEOTIDE SEQUENCE [LARGE SCALE GENOMIC DNA]</scope>
    <source>
        <strain evidence="10">R501</strain>
    </source>
</reference>
<dbReference type="Proteomes" id="UP000503399">
    <property type="component" value="Chromosome"/>
</dbReference>
<keyword evidence="5 10" id="KW-0418">Kinase</keyword>
<evidence type="ECO:0000256" key="6">
    <source>
        <dbReference type="ARBA" id="ARBA00022798"/>
    </source>
</evidence>
<gene>
    <name evidence="10" type="primary">dhaL</name>
    <name evidence="10" type="ORF">R50_2687</name>
</gene>
<evidence type="ECO:0000256" key="2">
    <source>
        <dbReference type="ARBA" id="ARBA00004745"/>
    </source>
</evidence>
<feature type="domain" description="DhaL" evidence="9">
    <location>
        <begin position="4"/>
        <end position="205"/>
    </location>
</feature>
<name>A0A6F8ZKI1_9FIRM</name>
<dbReference type="EMBL" id="LR778114">
    <property type="protein sequence ID" value="CAB1130176.1"/>
    <property type="molecule type" value="Genomic_DNA"/>
</dbReference>
<comment type="function">
    <text evidence="8">ADP-binding subunit of the dihydroxyacetone kinase, which is responsible for the phosphoenolpyruvate (PEP)-dependent phosphorylation of dihydroxyacetone. DhaL-ADP is converted to DhaL-ATP via a phosphoryl group transfer from DhaM and transmits it to dihydroxyacetone binds to DhaK.</text>
</comment>
<evidence type="ECO:0000256" key="1">
    <source>
        <dbReference type="ARBA" id="ARBA00001113"/>
    </source>
</evidence>
<evidence type="ECO:0000256" key="8">
    <source>
        <dbReference type="ARBA" id="ARBA00055771"/>
    </source>
</evidence>
<evidence type="ECO:0000256" key="5">
    <source>
        <dbReference type="ARBA" id="ARBA00022777"/>
    </source>
</evidence>
<keyword evidence="4" id="KW-0808">Transferase</keyword>
<dbReference type="AlphaFoldDB" id="A0A6F8ZKI1"/>
<dbReference type="KEGG" id="hfv:R50_2687"/>
<dbReference type="SUPFAM" id="SSF101473">
    <property type="entry name" value="DhaL-like"/>
    <property type="match status" value="1"/>
</dbReference>
<dbReference type="NCBIfam" id="TIGR02365">
    <property type="entry name" value="dha_L_ycgS"/>
    <property type="match status" value="1"/>
</dbReference>
<dbReference type="FunFam" id="1.25.40.340:FF:000002">
    <property type="entry name" value="Dihydroxyacetone kinase, L subunit"/>
    <property type="match status" value="1"/>
</dbReference>
<organism evidence="10 11">
    <name type="scientific">Candidatus Hydrogenisulfobacillus filiaventi</name>
    <dbReference type="NCBI Taxonomy" id="2707344"/>
    <lineage>
        <taxon>Bacteria</taxon>
        <taxon>Bacillati</taxon>
        <taxon>Bacillota</taxon>
        <taxon>Clostridia</taxon>
        <taxon>Eubacteriales</taxon>
        <taxon>Clostridiales Family XVII. Incertae Sedis</taxon>
        <taxon>Candidatus Hydrogenisulfobacillus</taxon>
    </lineage>
</organism>
<dbReference type="GO" id="GO:0047324">
    <property type="term" value="F:phosphoenolpyruvate-glycerone phosphotransferase activity"/>
    <property type="evidence" value="ECO:0007669"/>
    <property type="project" value="UniProtKB-EC"/>
</dbReference>
<evidence type="ECO:0000256" key="7">
    <source>
        <dbReference type="ARBA" id="ARBA00046577"/>
    </source>
</evidence>
<evidence type="ECO:0000259" key="9">
    <source>
        <dbReference type="PROSITE" id="PS51480"/>
    </source>
</evidence>
<keyword evidence="6" id="KW-0319">Glycerol metabolism</keyword>
<sequence>MNETRFTRLWLAFADRVTADRDHLTALDAAIGDADHGTNLSRGLEAVRQALTAPDVPGDLAARSRLVAMTLMSTVGGASGALWASFMLAAAGQLPAAPAADAAAALAALRAGVEAIRRRGGAAPGDKTMVDVWVPALAALETALAAGRSPAAALADAARAAREGAAATVPLEARKGRAAYLGPRSRGHLDPGALSCSYFWESAAAVWAEERGDPA</sequence>
<dbReference type="GO" id="GO:0019563">
    <property type="term" value="P:glycerol catabolic process"/>
    <property type="evidence" value="ECO:0007669"/>
    <property type="project" value="TreeGrafter"/>
</dbReference>
<dbReference type="InterPro" id="IPR012737">
    <property type="entry name" value="DhaK_L_YcgS"/>
</dbReference>
<comment type="catalytic activity">
    <reaction evidence="1">
        <text>dihydroxyacetone + phosphoenolpyruvate = dihydroxyacetone phosphate + pyruvate</text>
        <dbReference type="Rhea" id="RHEA:18381"/>
        <dbReference type="ChEBI" id="CHEBI:15361"/>
        <dbReference type="ChEBI" id="CHEBI:16016"/>
        <dbReference type="ChEBI" id="CHEBI:57642"/>
        <dbReference type="ChEBI" id="CHEBI:58702"/>
        <dbReference type="EC" id="2.7.1.121"/>
    </reaction>
</comment>
<dbReference type="InterPro" id="IPR004007">
    <property type="entry name" value="DhaL_dom"/>
</dbReference>
<evidence type="ECO:0000313" key="11">
    <source>
        <dbReference type="Proteomes" id="UP000503399"/>
    </source>
</evidence>
<dbReference type="PANTHER" id="PTHR28629:SF4">
    <property type="entry name" value="TRIOKINASE_FMN CYCLASE"/>
    <property type="match status" value="1"/>
</dbReference>
<comment type="subunit">
    <text evidence="7">Homodimer. The dihydroxyacetone kinase complex is composed of a homodimer of DhaM, a homodimer of DhaK and the subunit DhaL.</text>
</comment>
<dbReference type="SMART" id="SM01120">
    <property type="entry name" value="Dak2"/>
    <property type="match status" value="1"/>
</dbReference>